<dbReference type="EMBL" id="BRVO01000001">
    <property type="protein sequence ID" value="GLB48414.1"/>
    <property type="molecule type" value="Genomic_DNA"/>
</dbReference>
<sequence length="80" mass="9310">MDIQLEKYKLMKWLINLEDEAIISKLNNFKNELTATSNWTNEISETEKLMVEAGLKDVEDGNTFTHEEVMKQINDAYGLK</sequence>
<reference evidence="1" key="1">
    <citation type="submission" date="2022-07" db="EMBL/GenBank/DDBJ databases">
        <title>Taxonomy of Novel Oxalotrophic and Methylotrophic Bacteria.</title>
        <authorList>
            <person name="Sahin N."/>
            <person name="Tani A."/>
        </authorList>
    </citation>
    <scope>NUCLEOTIDE SEQUENCE</scope>
    <source>
        <strain evidence="1">Y10</strain>
    </source>
</reference>
<dbReference type="RefSeq" id="WP_281764058.1">
    <property type="nucleotide sequence ID" value="NZ_BRVO01000001.1"/>
</dbReference>
<organism evidence="1 2">
    <name type="scientific">Neptunitalea lumnitzerae</name>
    <dbReference type="NCBI Taxonomy" id="2965509"/>
    <lineage>
        <taxon>Bacteria</taxon>
        <taxon>Pseudomonadati</taxon>
        <taxon>Bacteroidota</taxon>
        <taxon>Flavobacteriia</taxon>
        <taxon>Flavobacteriales</taxon>
        <taxon>Flavobacteriaceae</taxon>
        <taxon>Neptunitalea</taxon>
    </lineage>
</organism>
<dbReference type="Proteomes" id="UP001143543">
    <property type="component" value="Unassembled WGS sequence"/>
</dbReference>
<proteinExistence type="predicted"/>
<accession>A0ABQ5MG99</accession>
<protein>
    <submittedName>
        <fullName evidence="1">Uncharacterized protein</fullName>
    </submittedName>
</protein>
<evidence type="ECO:0000313" key="1">
    <source>
        <dbReference type="EMBL" id="GLB48414.1"/>
    </source>
</evidence>
<gene>
    <name evidence="1" type="ORF">Y10_07820</name>
</gene>
<comment type="caution">
    <text evidence="1">The sequence shown here is derived from an EMBL/GenBank/DDBJ whole genome shotgun (WGS) entry which is preliminary data.</text>
</comment>
<name>A0ABQ5MG99_9FLAO</name>
<evidence type="ECO:0000313" key="2">
    <source>
        <dbReference type="Proteomes" id="UP001143543"/>
    </source>
</evidence>
<keyword evidence="2" id="KW-1185">Reference proteome</keyword>